<keyword evidence="13" id="KW-0141">cGMP biosynthesis</keyword>
<proteinExistence type="predicted"/>
<dbReference type="PANTHER" id="PTHR11920:SF501">
    <property type="entry name" value="GUANYLATE CYCLASE 32E"/>
    <property type="match status" value="1"/>
</dbReference>
<dbReference type="GO" id="GO:0004672">
    <property type="term" value="F:protein kinase activity"/>
    <property type="evidence" value="ECO:0007669"/>
    <property type="project" value="InterPro"/>
</dbReference>
<keyword evidence="19" id="KW-1185">Reference proteome</keyword>
<dbReference type="EC" id="4.6.1.2" evidence="3"/>
<dbReference type="Gene3D" id="1.10.510.10">
    <property type="entry name" value="Transferase(Phosphotransferase) domain 1"/>
    <property type="match status" value="1"/>
</dbReference>
<evidence type="ECO:0000256" key="11">
    <source>
        <dbReference type="ARBA" id="ARBA00023180"/>
    </source>
</evidence>
<keyword evidence="5 15" id="KW-0732">Signal</keyword>
<dbReference type="PANTHER" id="PTHR11920">
    <property type="entry name" value="GUANYLYL CYCLASE"/>
    <property type="match status" value="1"/>
</dbReference>
<dbReference type="GO" id="GO:0005524">
    <property type="term" value="F:ATP binding"/>
    <property type="evidence" value="ECO:0007669"/>
    <property type="project" value="InterPro"/>
</dbReference>
<feature type="domain" description="Protein kinase" evidence="16">
    <location>
        <begin position="640"/>
        <end position="921"/>
    </location>
</feature>
<evidence type="ECO:0000256" key="4">
    <source>
        <dbReference type="ARBA" id="ARBA00022692"/>
    </source>
</evidence>
<evidence type="ECO:0000256" key="9">
    <source>
        <dbReference type="ARBA" id="ARBA00023136"/>
    </source>
</evidence>
<organism evidence="18 19">
    <name type="scientific">Hypsibius exemplaris</name>
    <name type="common">Freshwater tardigrade</name>
    <dbReference type="NCBI Taxonomy" id="2072580"/>
    <lineage>
        <taxon>Eukaryota</taxon>
        <taxon>Metazoa</taxon>
        <taxon>Ecdysozoa</taxon>
        <taxon>Tardigrada</taxon>
        <taxon>Eutardigrada</taxon>
        <taxon>Parachela</taxon>
        <taxon>Hypsibioidea</taxon>
        <taxon>Hypsibiidae</taxon>
        <taxon>Hypsibius</taxon>
    </lineage>
</organism>
<evidence type="ECO:0000256" key="14">
    <source>
        <dbReference type="SAM" id="Phobius"/>
    </source>
</evidence>
<dbReference type="GO" id="GO:0001653">
    <property type="term" value="F:peptide receptor activity"/>
    <property type="evidence" value="ECO:0007669"/>
    <property type="project" value="TreeGrafter"/>
</dbReference>
<dbReference type="InterPro" id="IPR001828">
    <property type="entry name" value="ANF_lig-bd_rcpt"/>
</dbReference>
<dbReference type="CDD" id="cd07302">
    <property type="entry name" value="CHD"/>
    <property type="match status" value="1"/>
</dbReference>
<dbReference type="InterPro" id="IPR028082">
    <property type="entry name" value="Peripla_BP_I"/>
</dbReference>
<evidence type="ECO:0000256" key="1">
    <source>
        <dbReference type="ARBA" id="ARBA00001436"/>
    </source>
</evidence>
<evidence type="ECO:0000256" key="7">
    <source>
        <dbReference type="ARBA" id="ARBA00022989"/>
    </source>
</evidence>
<dbReference type="EMBL" id="MTYJ01000139">
    <property type="protein sequence ID" value="OQV12659.1"/>
    <property type="molecule type" value="Genomic_DNA"/>
</dbReference>
<dbReference type="InterPro" id="IPR029787">
    <property type="entry name" value="Nucleotide_cyclase"/>
</dbReference>
<dbReference type="FunFam" id="3.30.70.1230:FF:000030">
    <property type="entry name" value="Si:ch211-215j19.12"/>
    <property type="match status" value="1"/>
</dbReference>
<dbReference type="PROSITE" id="PS50011">
    <property type="entry name" value="PROTEIN_KINASE_DOM"/>
    <property type="match status" value="1"/>
</dbReference>
<evidence type="ECO:0000313" key="19">
    <source>
        <dbReference type="Proteomes" id="UP000192578"/>
    </source>
</evidence>
<evidence type="ECO:0000256" key="8">
    <source>
        <dbReference type="ARBA" id="ARBA00023134"/>
    </source>
</evidence>
<keyword evidence="6" id="KW-0547">Nucleotide-binding</keyword>
<evidence type="ECO:0000256" key="12">
    <source>
        <dbReference type="ARBA" id="ARBA00023239"/>
    </source>
</evidence>
<dbReference type="SUPFAM" id="SSF55073">
    <property type="entry name" value="Nucleotide cyclase"/>
    <property type="match status" value="1"/>
</dbReference>
<keyword evidence="10 18" id="KW-0675">Receptor</keyword>
<feature type="signal peptide" evidence="15">
    <location>
        <begin position="1"/>
        <end position="21"/>
    </location>
</feature>
<evidence type="ECO:0000256" key="5">
    <source>
        <dbReference type="ARBA" id="ARBA00022729"/>
    </source>
</evidence>
<keyword evidence="11" id="KW-0325">Glycoprotein</keyword>
<evidence type="ECO:0000259" key="17">
    <source>
        <dbReference type="PROSITE" id="PS50125"/>
    </source>
</evidence>
<accession>A0A1W0WBS8</accession>
<dbReference type="Proteomes" id="UP000192578">
    <property type="component" value="Unassembled WGS sequence"/>
</dbReference>
<dbReference type="SMART" id="SM00044">
    <property type="entry name" value="CYCc"/>
    <property type="match status" value="1"/>
</dbReference>
<dbReference type="InterPro" id="IPR001054">
    <property type="entry name" value="A/G_cyclase"/>
</dbReference>
<evidence type="ECO:0000256" key="3">
    <source>
        <dbReference type="ARBA" id="ARBA00012202"/>
    </source>
</evidence>
<reference evidence="19" key="1">
    <citation type="submission" date="2017-01" db="EMBL/GenBank/DDBJ databases">
        <title>Comparative genomics of anhydrobiosis in the tardigrade Hypsibius dujardini.</title>
        <authorList>
            <person name="Yoshida Y."/>
            <person name="Koutsovoulos G."/>
            <person name="Laetsch D."/>
            <person name="Stevens L."/>
            <person name="Kumar S."/>
            <person name="Horikawa D."/>
            <person name="Ishino K."/>
            <person name="Komine S."/>
            <person name="Tomita M."/>
            <person name="Blaxter M."/>
            <person name="Arakawa K."/>
        </authorList>
    </citation>
    <scope>NUCLEOTIDE SEQUENCE [LARGE SCALE GENOMIC DNA]</scope>
    <source>
        <strain evidence="19">Z151</strain>
    </source>
</reference>
<comment type="catalytic activity">
    <reaction evidence="1">
        <text>GTP = 3',5'-cyclic GMP + diphosphate</text>
        <dbReference type="Rhea" id="RHEA:13665"/>
        <dbReference type="ChEBI" id="CHEBI:33019"/>
        <dbReference type="ChEBI" id="CHEBI:37565"/>
        <dbReference type="ChEBI" id="CHEBI:57746"/>
        <dbReference type="EC" id="4.6.1.2"/>
    </reaction>
</comment>
<feature type="domain" description="Guanylate cyclase" evidence="17">
    <location>
        <begin position="992"/>
        <end position="1123"/>
    </location>
</feature>
<dbReference type="PROSITE" id="PS50125">
    <property type="entry name" value="GUANYLATE_CYCLASE_2"/>
    <property type="match status" value="1"/>
</dbReference>
<dbReference type="InterPro" id="IPR001245">
    <property type="entry name" value="Ser-Thr/Tyr_kinase_cat_dom"/>
</dbReference>
<gene>
    <name evidence="18" type="ORF">BV898_13068</name>
</gene>
<evidence type="ECO:0000259" key="16">
    <source>
        <dbReference type="PROSITE" id="PS50011"/>
    </source>
</evidence>
<feature type="chain" id="PRO_5012709481" description="guanylate cyclase" evidence="15">
    <location>
        <begin position="22"/>
        <end position="1175"/>
    </location>
</feature>
<dbReference type="OrthoDB" id="10059451at2759"/>
<dbReference type="GO" id="GO:0005525">
    <property type="term" value="F:GTP binding"/>
    <property type="evidence" value="ECO:0007669"/>
    <property type="project" value="UniProtKB-KW"/>
</dbReference>
<evidence type="ECO:0000256" key="6">
    <source>
        <dbReference type="ARBA" id="ARBA00022741"/>
    </source>
</evidence>
<evidence type="ECO:0000256" key="13">
    <source>
        <dbReference type="ARBA" id="ARBA00023293"/>
    </source>
</evidence>
<feature type="transmembrane region" description="Helical" evidence="14">
    <location>
        <begin position="561"/>
        <end position="584"/>
    </location>
</feature>
<dbReference type="GO" id="GO:0005886">
    <property type="term" value="C:plasma membrane"/>
    <property type="evidence" value="ECO:0007669"/>
    <property type="project" value="TreeGrafter"/>
</dbReference>
<evidence type="ECO:0000256" key="10">
    <source>
        <dbReference type="ARBA" id="ARBA00023170"/>
    </source>
</evidence>
<dbReference type="GO" id="GO:0007168">
    <property type="term" value="P:receptor guanylyl cyclase signaling pathway"/>
    <property type="evidence" value="ECO:0007669"/>
    <property type="project" value="TreeGrafter"/>
</dbReference>
<dbReference type="SUPFAM" id="SSF53822">
    <property type="entry name" value="Periplasmic binding protein-like I"/>
    <property type="match status" value="1"/>
</dbReference>
<dbReference type="InterPro" id="IPR000719">
    <property type="entry name" value="Prot_kinase_dom"/>
</dbReference>
<keyword evidence="12" id="KW-0456">Lyase</keyword>
<dbReference type="AlphaFoldDB" id="A0A1W0WBS8"/>
<sequence length="1175" mass="129959">MGTLVYACFLSFIIPAPLTTGQVAFRTQFRTLPTSTGRDPDTEATFLVDDSVPTLPGASSQNITLSTIQDHGPVVETSNSSAGRNALQPDRGRGNVTIPLLNTTHVSAGDALVSEAANVVAARTQIQACLLMETGTNLWYDYDKSAAAVDLAIDYANEQILKEVGFHLITTYRNTANNVCTEKNHAVTYAMNLIDKGINCDVFIGGGCAYNYQSLYDVADFLNIPFIGLPAAGVGADADITLYTNLARVSVTHLNTANVIVRFFQAFNYTTPTVYQDLDNAVNQQLSLIVESYIENNFHSLHETSNFQEIHARTLTQEQISDYLKEGITTSRVFLLITNASSTRQFMLAARDIGLINGDYVFLAIEMFASAAWGAFTWHFNDTYDGAARDAYQALLIISLEACVDTTFEVFESAVKTASAAKKKHGYVYGPDERVDLITSHFYDSIIFYASIMRDMWRNGTDIFKIDNFIAWASGYSFQSPVHGTVKMDKNADRISAYTISALNPGGQFQAVFAAPPGVKGLVPLGQLRWVSKDTLPANSPRCGFDGKAAICAPKPTPKSVLAVAAVIPSLLVLAAIIAAYVVFKKFLNKNKDPYWWRVFMHELSMVQQGAGSKAGSQFVSRVGSTFQSKKSVDDDSSSTKAAELQDDSKLAFVMFTKSAQFRGNTVAIRELPHPLQRITHGLTDDLLPLKTAQHTNLLPFYGIAVNDENLCEYALGEVCPKGSLQALIERKSMNLDWEFKYSIMKGVAAGMSYLHTTKIFSHGDLSSHTVLIDSRFVVKVTDYGMNYFRPMDDMTPPDEEDEDRDFSCLLWRAPELLRRPILGGTQKGDVYSFGVILQQLILRSAPYESSLDSQRSDYLAHARDLVMEVKKGAHPPQRPRVPISACPIVALHEMMESCWEEHPETRPPFQRVRELLQKYLGKSGENVIEHLITRMDHYAGELEHEAEDKMKMFMLEKERSEQLLAGMLPKVVSERLRKGDMIYPEVFESSTVQFSDISGFAEILAAAPSAYITIDIMNQLYTVCDHVIEQFDVYKVETVRDCYLLVSGVPSKNGIKHAGIMAELALTMRKDVGQLTFPSSPDAKLRLRVGINSGSCVASVVGLKMPKYCLFGDTVNTASRMESHGEAGKIQVSPSTKELLDKLGDFFVASRGEITVKGKGLMETFWLIAKTSIH</sequence>
<dbReference type="SUPFAM" id="SSF56112">
    <property type="entry name" value="Protein kinase-like (PK-like)"/>
    <property type="match status" value="1"/>
</dbReference>
<comment type="caution">
    <text evidence="18">The sequence shown here is derived from an EMBL/GenBank/DDBJ whole genome shotgun (WGS) entry which is preliminary data.</text>
</comment>
<dbReference type="InterPro" id="IPR001170">
    <property type="entry name" value="ANPR/GUC"/>
</dbReference>
<dbReference type="Gene3D" id="3.40.50.2300">
    <property type="match status" value="1"/>
</dbReference>
<comment type="subcellular location">
    <subcellularLocation>
        <location evidence="2">Membrane</location>
        <topology evidence="2">Single-pass type I membrane protein</topology>
    </subcellularLocation>
</comment>
<dbReference type="Gene3D" id="3.30.70.1230">
    <property type="entry name" value="Nucleotide cyclase"/>
    <property type="match status" value="1"/>
</dbReference>
<keyword evidence="4 14" id="KW-0812">Transmembrane</keyword>
<protein>
    <recommendedName>
        <fullName evidence="3">guanylate cyclase</fullName>
        <ecNumber evidence="3">4.6.1.2</ecNumber>
    </recommendedName>
</protein>
<evidence type="ECO:0000313" key="18">
    <source>
        <dbReference type="EMBL" id="OQV12659.1"/>
    </source>
</evidence>
<dbReference type="GO" id="GO:0035556">
    <property type="term" value="P:intracellular signal transduction"/>
    <property type="evidence" value="ECO:0007669"/>
    <property type="project" value="InterPro"/>
</dbReference>
<dbReference type="InterPro" id="IPR050401">
    <property type="entry name" value="Cyclic_nucleotide_synthase"/>
</dbReference>
<dbReference type="Pfam" id="PF07714">
    <property type="entry name" value="PK_Tyr_Ser-Thr"/>
    <property type="match status" value="1"/>
</dbReference>
<dbReference type="Pfam" id="PF01094">
    <property type="entry name" value="ANF_receptor"/>
    <property type="match status" value="1"/>
</dbReference>
<dbReference type="CDD" id="cd06352">
    <property type="entry name" value="PBP1_NPR_GC-like"/>
    <property type="match status" value="1"/>
</dbReference>
<dbReference type="GO" id="GO:0004016">
    <property type="term" value="F:adenylate cyclase activity"/>
    <property type="evidence" value="ECO:0007669"/>
    <property type="project" value="TreeGrafter"/>
</dbReference>
<name>A0A1W0WBS8_HYPEX</name>
<dbReference type="PRINTS" id="PR00255">
    <property type="entry name" value="NATPEPTIDER"/>
</dbReference>
<evidence type="ECO:0000256" key="15">
    <source>
        <dbReference type="SAM" id="SignalP"/>
    </source>
</evidence>
<keyword evidence="8" id="KW-0342">GTP-binding</keyword>
<evidence type="ECO:0000256" key="2">
    <source>
        <dbReference type="ARBA" id="ARBA00004479"/>
    </source>
</evidence>
<dbReference type="GO" id="GO:0004383">
    <property type="term" value="F:guanylate cyclase activity"/>
    <property type="evidence" value="ECO:0007669"/>
    <property type="project" value="UniProtKB-EC"/>
</dbReference>
<keyword evidence="9 14" id="KW-0472">Membrane</keyword>
<keyword evidence="7 14" id="KW-1133">Transmembrane helix</keyword>
<dbReference type="InterPro" id="IPR011009">
    <property type="entry name" value="Kinase-like_dom_sf"/>
</dbReference>
<dbReference type="Pfam" id="PF00211">
    <property type="entry name" value="Guanylate_cyc"/>
    <property type="match status" value="1"/>
</dbReference>